<organism evidence="1 2">
    <name type="scientific">Anopheles merus</name>
    <name type="common">Mosquito</name>
    <dbReference type="NCBI Taxonomy" id="30066"/>
    <lineage>
        <taxon>Eukaryota</taxon>
        <taxon>Metazoa</taxon>
        <taxon>Ecdysozoa</taxon>
        <taxon>Arthropoda</taxon>
        <taxon>Hexapoda</taxon>
        <taxon>Insecta</taxon>
        <taxon>Pterygota</taxon>
        <taxon>Neoptera</taxon>
        <taxon>Endopterygota</taxon>
        <taxon>Diptera</taxon>
        <taxon>Nematocera</taxon>
        <taxon>Culicoidea</taxon>
        <taxon>Culicidae</taxon>
        <taxon>Anophelinae</taxon>
        <taxon>Anopheles</taxon>
    </lineage>
</organism>
<dbReference type="Proteomes" id="UP000075903">
    <property type="component" value="Unassembled WGS sequence"/>
</dbReference>
<reference evidence="1" key="1">
    <citation type="submission" date="2020-05" db="UniProtKB">
        <authorList>
            <consortium name="EnsemblMetazoa"/>
        </authorList>
    </citation>
    <scope>IDENTIFICATION</scope>
    <source>
        <strain evidence="1">MAF</strain>
    </source>
</reference>
<keyword evidence="2" id="KW-1185">Reference proteome</keyword>
<dbReference type="EnsemblMetazoa" id="AMEM012949-RA">
    <property type="protein sequence ID" value="AMEM012949-PA"/>
    <property type="gene ID" value="AMEM012949"/>
</dbReference>
<accession>A0A182VD59</accession>
<evidence type="ECO:0000313" key="2">
    <source>
        <dbReference type="Proteomes" id="UP000075903"/>
    </source>
</evidence>
<name>A0A182VD59_ANOME</name>
<dbReference type="AlphaFoldDB" id="A0A182VD59"/>
<protein>
    <submittedName>
        <fullName evidence="1">Uncharacterized protein</fullName>
    </submittedName>
</protein>
<sequence>MASENSFISGTSRALPCSSSSSSAAFESPSACLDEQQLLVSSVARSTYLFSSISENVFDFLRARHTSSCSIFFASVILSMMCSTRFLRDDFQLSRLHCHSSASSTSRGGFTSCCFRSVDGLFALLGSYSLAGLICTNCSGS</sequence>
<evidence type="ECO:0000313" key="1">
    <source>
        <dbReference type="EnsemblMetazoa" id="AMEM012949-PA"/>
    </source>
</evidence>
<proteinExistence type="predicted"/>
<dbReference type="VEuPathDB" id="VectorBase:AMEM012949"/>